<dbReference type="EMBL" id="CP147404">
    <property type="protein sequence ID" value="WXB91986.1"/>
    <property type="molecule type" value="Genomic_DNA"/>
</dbReference>
<evidence type="ECO:0000256" key="5">
    <source>
        <dbReference type="ARBA" id="ARBA00022839"/>
    </source>
</evidence>
<dbReference type="NCBIfam" id="TIGR01280">
    <property type="entry name" value="xseB"/>
    <property type="match status" value="1"/>
</dbReference>
<comment type="subcellular location">
    <subcellularLocation>
        <location evidence="6">Cytoplasm</location>
    </subcellularLocation>
</comment>
<dbReference type="Pfam" id="PF02609">
    <property type="entry name" value="Exonuc_VII_S"/>
    <property type="match status" value="1"/>
</dbReference>
<comment type="subunit">
    <text evidence="6">Heterooligomer composed of large and small subunits.</text>
</comment>
<dbReference type="SUPFAM" id="SSF116842">
    <property type="entry name" value="XseB-like"/>
    <property type="match status" value="1"/>
</dbReference>
<evidence type="ECO:0000256" key="2">
    <source>
        <dbReference type="ARBA" id="ARBA00022490"/>
    </source>
</evidence>
<evidence type="ECO:0000256" key="3">
    <source>
        <dbReference type="ARBA" id="ARBA00022722"/>
    </source>
</evidence>
<evidence type="ECO:0000256" key="1">
    <source>
        <dbReference type="ARBA" id="ARBA00009998"/>
    </source>
</evidence>
<dbReference type="PANTHER" id="PTHR34137">
    <property type="entry name" value="EXODEOXYRIBONUCLEASE 7 SMALL SUBUNIT"/>
    <property type="match status" value="1"/>
</dbReference>
<evidence type="ECO:0000313" key="8">
    <source>
        <dbReference type="Proteomes" id="UP001387364"/>
    </source>
</evidence>
<reference evidence="7 8" key="1">
    <citation type="submission" date="2024-02" db="EMBL/GenBank/DDBJ databases">
        <title>Seven novel Bacillus-like species.</title>
        <authorList>
            <person name="Liu G."/>
        </authorList>
    </citation>
    <scope>NUCLEOTIDE SEQUENCE [LARGE SCALE GENOMIC DNA]</scope>
    <source>
        <strain evidence="7 8">FJAT-52991</strain>
    </source>
</reference>
<dbReference type="EC" id="3.1.11.6" evidence="6"/>
<gene>
    <name evidence="6 7" type="primary">xseB</name>
    <name evidence="7" type="ORF">WDJ61_12015</name>
</gene>
<evidence type="ECO:0000313" key="7">
    <source>
        <dbReference type="EMBL" id="WXB91986.1"/>
    </source>
</evidence>
<dbReference type="NCBIfam" id="NF002139">
    <property type="entry name" value="PRK00977.1-3"/>
    <property type="match status" value="1"/>
</dbReference>
<evidence type="ECO:0000256" key="4">
    <source>
        <dbReference type="ARBA" id="ARBA00022801"/>
    </source>
</evidence>
<keyword evidence="8" id="KW-1185">Reference proteome</keyword>
<dbReference type="HAMAP" id="MF_00337">
    <property type="entry name" value="Exonuc_7_S"/>
    <property type="match status" value="1"/>
</dbReference>
<dbReference type="InterPro" id="IPR003761">
    <property type="entry name" value="Exonuc_VII_S"/>
</dbReference>
<keyword evidence="3 6" id="KW-0540">Nuclease</keyword>
<sequence length="90" mass="10421">MVACIVKFNRWRRIKVENKQLSFEEAMDQLESIVTKLEEGDVPLEEALSYYQKGMELSAFCHEKLMNAEDQLAKLMTEDGEQDFVVSEGE</sequence>
<comment type="similarity">
    <text evidence="1 6">Belongs to the XseB family.</text>
</comment>
<keyword evidence="2 6" id="KW-0963">Cytoplasm</keyword>
<organism evidence="7 8">
    <name type="scientific">Bacillus kandeliae</name>
    <dbReference type="NCBI Taxonomy" id="3129297"/>
    <lineage>
        <taxon>Bacteria</taxon>
        <taxon>Bacillati</taxon>
        <taxon>Bacillota</taxon>
        <taxon>Bacilli</taxon>
        <taxon>Bacillales</taxon>
        <taxon>Bacillaceae</taxon>
        <taxon>Bacillus</taxon>
    </lineage>
</organism>
<keyword evidence="5 6" id="KW-0269">Exonuclease</keyword>
<dbReference type="PANTHER" id="PTHR34137:SF1">
    <property type="entry name" value="EXODEOXYRIBONUCLEASE 7 SMALL SUBUNIT"/>
    <property type="match status" value="1"/>
</dbReference>
<keyword evidence="4 6" id="KW-0378">Hydrolase</keyword>
<dbReference type="NCBIfam" id="NF002138">
    <property type="entry name" value="PRK00977.1-2"/>
    <property type="match status" value="1"/>
</dbReference>
<dbReference type="Gene3D" id="1.10.287.1040">
    <property type="entry name" value="Exonuclease VII, small subunit"/>
    <property type="match status" value="1"/>
</dbReference>
<accession>A0ABZ2N302</accession>
<protein>
    <recommendedName>
        <fullName evidence="6">Exodeoxyribonuclease 7 small subunit</fullName>
        <ecNumber evidence="6">3.1.11.6</ecNumber>
    </recommendedName>
    <alternativeName>
        <fullName evidence="6">Exodeoxyribonuclease VII small subunit</fullName>
        <shortName evidence="6">Exonuclease VII small subunit</shortName>
    </alternativeName>
</protein>
<dbReference type="InterPro" id="IPR037004">
    <property type="entry name" value="Exonuc_VII_ssu_sf"/>
</dbReference>
<dbReference type="Proteomes" id="UP001387364">
    <property type="component" value="Chromosome"/>
</dbReference>
<dbReference type="RefSeq" id="WP_338750015.1">
    <property type="nucleotide sequence ID" value="NZ_CP147404.1"/>
</dbReference>
<proteinExistence type="inferred from homology"/>
<evidence type="ECO:0000256" key="6">
    <source>
        <dbReference type="HAMAP-Rule" id="MF_00337"/>
    </source>
</evidence>
<comment type="function">
    <text evidence="6">Bidirectionally degrades single-stranded DNA into large acid-insoluble oligonucleotides, which are then degraded further into small acid-soluble oligonucleotides.</text>
</comment>
<dbReference type="GO" id="GO:0008855">
    <property type="term" value="F:exodeoxyribonuclease VII activity"/>
    <property type="evidence" value="ECO:0007669"/>
    <property type="project" value="UniProtKB-EC"/>
</dbReference>
<name>A0ABZ2N302_9BACI</name>
<comment type="catalytic activity">
    <reaction evidence="6">
        <text>Exonucleolytic cleavage in either 5'- to 3'- or 3'- to 5'-direction to yield nucleoside 5'-phosphates.</text>
        <dbReference type="EC" id="3.1.11.6"/>
    </reaction>
</comment>